<feature type="chain" id="PRO_5001665334" description="DUF4468 domain-containing protein" evidence="1">
    <location>
        <begin position="24"/>
        <end position="198"/>
    </location>
</feature>
<dbReference type="PATRIC" id="fig|1122985.7.peg.1706"/>
<comment type="caution">
    <text evidence="2">The sequence shown here is derived from an EMBL/GenBank/DDBJ whole genome shotgun (WGS) entry which is preliminary data.</text>
</comment>
<evidence type="ECO:0008006" key="4">
    <source>
        <dbReference type="Google" id="ProtNLM"/>
    </source>
</evidence>
<evidence type="ECO:0000313" key="2">
    <source>
        <dbReference type="EMBL" id="KDR52293.1"/>
    </source>
</evidence>
<dbReference type="EMBL" id="JNGW01000069">
    <property type="protein sequence ID" value="KDR52293.1"/>
    <property type="molecule type" value="Genomic_DNA"/>
</dbReference>
<keyword evidence="3" id="KW-1185">Reference proteome</keyword>
<dbReference type="Proteomes" id="UP000027442">
    <property type="component" value="Unassembled WGS sequence"/>
</dbReference>
<keyword evidence="1" id="KW-0732">Signal</keyword>
<evidence type="ECO:0000256" key="1">
    <source>
        <dbReference type="SAM" id="SignalP"/>
    </source>
</evidence>
<protein>
    <recommendedName>
        <fullName evidence="4">DUF4468 domain-containing protein</fullName>
    </recommendedName>
</protein>
<feature type="signal peptide" evidence="1">
    <location>
        <begin position="1"/>
        <end position="23"/>
    </location>
</feature>
<organism evidence="2 3">
    <name type="scientific">Hoylesella loescheii DSM 19665 = JCM 12249 = ATCC 15930</name>
    <dbReference type="NCBI Taxonomy" id="1122985"/>
    <lineage>
        <taxon>Bacteria</taxon>
        <taxon>Pseudomonadati</taxon>
        <taxon>Bacteroidota</taxon>
        <taxon>Bacteroidia</taxon>
        <taxon>Bacteroidales</taxon>
        <taxon>Prevotellaceae</taxon>
        <taxon>Hoylesella</taxon>
    </lineage>
</organism>
<reference evidence="2 3" key="1">
    <citation type="submission" date="2013-08" db="EMBL/GenBank/DDBJ databases">
        <authorList>
            <person name="Weinstock G."/>
            <person name="Sodergren E."/>
            <person name="Wylie T."/>
            <person name="Fulton L."/>
            <person name="Fulton R."/>
            <person name="Fronick C."/>
            <person name="O'Laughlin M."/>
            <person name="Godfrey J."/>
            <person name="Miner T."/>
            <person name="Herter B."/>
            <person name="Appelbaum E."/>
            <person name="Cordes M."/>
            <person name="Lek S."/>
            <person name="Wollam A."/>
            <person name="Pepin K.H."/>
            <person name="Palsikar V.B."/>
            <person name="Mitreva M."/>
            <person name="Wilson R.K."/>
        </authorList>
    </citation>
    <scope>NUCLEOTIDE SEQUENCE [LARGE SCALE GENOMIC DNA]</scope>
    <source>
        <strain evidence="2 3">ATCC 15930</strain>
    </source>
</reference>
<dbReference type="HOGENOM" id="CLU_1383035_0_0_10"/>
<dbReference type="AlphaFoldDB" id="A0A069QHF5"/>
<evidence type="ECO:0000313" key="3">
    <source>
        <dbReference type="Proteomes" id="UP000027442"/>
    </source>
</evidence>
<accession>A0A069QHF5</accession>
<sequence length="198" mass="22870">MKMKKTLICALLAMFFSASQAWAQTNRDDQDESLAGKVSTIVRKAKSSMQRAGRRLEKVIGINEKGREGDEVKINGTYYMPIYSLNIYNGQDAEKFRKTCEKMYAKKYPRTSILSVTIPQEGWVSETVKDGSKVIGYLQYMYCYVLAKDGDDGYINARFSFQRYKDVGKDYGSVNGRWPRWDRTDVLTRSVYDELKNY</sequence>
<proteinExistence type="predicted"/>
<gene>
    <name evidence="2" type="ORF">HMPREF1991_01642</name>
</gene>
<name>A0A069QHF5_HOYLO</name>
<dbReference type="RefSeq" id="WP_009235874.1">
    <property type="nucleotide sequence ID" value="NZ_KB899214.1"/>
</dbReference>